<keyword evidence="2" id="KW-0862">Zinc</keyword>
<evidence type="ECO:0000256" key="1">
    <source>
        <dbReference type="ARBA" id="ARBA00022723"/>
    </source>
</evidence>
<protein>
    <recommendedName>
        <fullName evidence="4">Phorbol-ester/DAG-type domain-containing protein</fullName>
    </recommendedName>
</protein>
<dbReference type="EMBL" id="JAHRIM010031342">
    <property type="protein sequence ID" value="MEQ2265075.1"/>
    <property type="molecule type" value="Genomic_DNA"/>
</dbReference>
<feature type="non-terminal residue" evidence="5">
    <location>
        <position position="1"/>
    </location>
</feature>
<name>A0ABV0W6B6_9TELE</name>
<evidence type="ECO:0000256" key="3">
    <source>
        <dbReference type="SAM" id="MobiDB-lite"/>
    </source>
</evidence>
<dbReference type="Pfam" id="PF00130">
    <property type="entry name" value="C1_1"/>
    <property type="match status" value="2"/>
</dbReference>
<dbReference type="PROSITE" id="PS50081">
    <property type="entry name" value="ZF_DAG_PE_2"/>
    <property type="match status" value="2"/>
</dbReference>
<feature type="compositionally biased region" description="Polar residues" evidence="3">
    <location>
        <begin position="222"/>
        <end position="243"/>
    </location>
</feature>
<dbReference type="InterPro" id="IPR002219">
    <property type="entry name" value="PKC_DAG/PE"/>
</dbReference>
<reference evidence="5 6" key="1">
    <citation type="submission" date="2021-06" db="EMBL/GenBank/DDBJ databases">
        <authorList>
            <person name="Palmer J.M."/>
        </authorList>
    </citation>
    <scope>NUCLEOTIDE SEQUENCE [LARGE SCALE GENOMIC DNA]</scope>
    <source>
        <strain evidence="5 6">XR_2019</strain>
        <tissue evidence="5">Muscle</tissue>
    </source>
</reference>
<dbReference type="PANTHER" id="PTHR22968:SF26">
    <property type="entry name" value="SERINE_THREONINE-PROTEIN KINASE D3"/>
    <property type="match status" value="1"/>
</dbReference>
<gene>
    <name evidence="5" type="ORF">XENORESO_001868</name>
</gene>
<feature type="domain" description="Phorbol-ester/DAG-type" evidence="4">
    <location>
        <begin position="129"/>
        <end position="179"/>
    </location>
</feature>
<proteinExistence type="predicted"/>
<dbReference type="CDD" id="cd20838">
    <property type="entry name" value="C1_nPKC_epsilon-like_rpt2"/>
    <property type="match status" value="1"/>
</dbReference>
<dbReference type="PROSITE" id="PS00479">
    <property type="entry name" value="ZF_DAG_PE_1"/>
    <property type="match status" value="1"/>
</dbReference>
<dbReference type="PANTHER" id="PTHR22968">
    <property type="entry name" value="PROTEIN KINASE C, MU"/>
    <property type="match status" value="1"/>
</dbReference>
<dbReference type="InterPro" id="IPR046349">
    <property type="entry name" value="C1-like_sf"/>
</dbReference>
<feature type="non-terminal residue" evidence="5">
    <location>
        <position position="243"/>
    </location>
</feature>
<dbReference type="InterPro" id="IPR020454">
    <property type="entry name" value="DAG/PE-bd"/>
</dbReference>
<comment type="caution">
    <text evidence="5">The sequence shown here is derived from an EMBL/GenBank/DDBJ whole genome shotgun (WGS) entry which is preliminary data.</text>
</comment>
<feature type="domain" description="Phorbol-ester/DAG-type" evidence="4">
    <location>
        <begin position="55"/>
        <end position="106"/>
    </location>
</feature>
<dbReference type="Proteomes" id="UP001444071">
    <property type="component" value="Unassembled WGS sequence"/>
</dbReference>
<dbReference type="SUPFAM" id="SSF57889">
    <property type="entry name" value="Cysteine-rich domain"/>
    <property type="match status" value="2"/>
</dbReference>
<evidence type="ECO:0000313" key="5">
    <source>
        <dbReference type="EMBL" id="MEQ2265075.1"/>
    </source>
</evidence>
<organism evidence="5 6">
    <name type="scientific">Xenotaenia resolanae</name>
    <dbReference type="NCBI Taxonomy" id="208358"/>
    <lineage>
        <taxon>Eukaryota</taxon>
        <taxon>Metazoa</taxon>
        <taxon>Chordata</taxon>
        <taxon>Craniata</taxon>
        <taxon>Vertebrata</taxon>
        <taxon>Euteleostomi</taxon>
        <taxon>Actinopterygii</taxon>
        <taxon>Neopterygii</taxon>
        <taxon>Teleostei</taxon>
        <taxon>Neoteleostei</taxon>
        <taxon>Acanthomorphata</taxon>
        <taxon>Ovalentaria</taxon>
        <taxon>Atherinomorphae</taxon>
        <taxon>Cyprinodontiformes</taxon>
        <taxon>Goodeidae</taxon>
        <taxon>Xenotaenia</taxon>
    </lineage>
</organism>
<dbReference type="SMART" id="SM00109">
    <property type="entry name" value="C1"/>
    <property type="match status" value="2"/>
</dbReference>
<evidence type="ECO:0000313" key="6">
    <source>
        <dbReference type="Proteomes" id="UP001444071"/>
    </source>
</evidence>
<dbReference type="Gene3D" id="3.30.60.20">
    <property type="match status" value="2"/>
</dbReference>
<accession>A0ABV0W6B6</accession>
<evidence type="ECO:0000256" key="2">
    <source>
        <dbReference type="ARBA" id="ARBA00022833"/>
    </source>
</evidence>
<sequence length="243" mass="27362">IDLEPEGKVYVVIDLSGSTTEASGTNENEERVFRERIGPRRRQGAVRRRVHQVNGHKFMATYLRQPTYCSHCRDFIWGVLGKQGYQCQVCTCVVHKRCHELIITKCAGMKKQEDTAEEVGSQRFSVNMPHKFSIHNYKVPTFCDHCGSLLWGLMRQGLQCKVCKMNVHRRCETNVAPNCGVDARGIAKVLSDLGVTPDKISNTAQRRRKLTPGQDPPHSPPELSQTEENSFSQPAVPTSPSQQ</sequence>
<evidence type="ECO:0000259" key="4">
    <source>
        <dbReference type="PROSITE" id="PS50081"/>
    </source>
</evidence>
<dbReference type="PRINTS" id="PR00008">
    <property type="entry name" value="DAGPEDOMAIN"/>
</dbReference>
<dbReference type="CDD" id="cd20835">
    <property type="entry name" value="C1_nPKC_epsilon-like_rpt1"/>
    <property type="match status" value="1"/>
</dbReference>
<feature type="region of interest" description="Disordered" evidence="3">
    <location>
        <begin position="197"/>
        <end position="243"/>
    </location>
</feature>
<keyword evidence="1" id="KW-0479">Metal-binding</keyword>
<keyword evidence="6" id="KW-1185">Reference proteome</keyword>